<dbReference type="InterPro" id="IPR000845">
    <property type="entry name" value="Nucleoside_phosphorylase_d"/>
</dbReference>
<dbReference type="Proteomes" id="UP000255103">
    <property type="component" value="Unassembled WGS sequence"/>
</dbReference>
<dbReference type="Gene3D" id="3.40.50.1580">
    <property type="entry name" value="Nucleoside phosphorylase domain"/>
    <property type="match status" value="1"/>
</dbReference>
<evidence type="ECO:0000313" key="3">
    <source>
        <dbReference type="Proteomes" id="UP000255103"/>
    </source>
</evidence>
<dbReference type="GO" id="GO:0009116">
    <property type="term" value="P:nucleoside metabolic process"/>
    <property type="evidence" value="ECO:0007669"/>
    <property type="project" value="InterPro"/>
</dbReference>
<reference evidence="2 3" key="1">
    <citation type="submission" date="2018-06" db="EMBL/GenBank/DDBJ databases">
        <authorList>
            <consortium name="Pathogen Informatics"/>
            <person name="Doyle S."/>
        </authorList>
    </citation>
    <scope>NUCLEOTIDE SEQUENCE [LARGE SCALE GENOMIC DNA]</scope>
    <source>
        <strain evidence="2 3">NCTC12219</strain>
    </source>
</reference>
<evidence type="ECO:0000259" key="1">
    <source>
        <dbReference type="Pfam" id="PF01048"/>
    </source>
</evidence>
<evidence type="ECO:0000313" key="2">
    <source>
        <dbReference type="EMBL" id="STP11841.1"/>
    </source>
</evidence>
<dbReference type="InterPro" id="IPR035994">
    <property type="entry name" value="Nucleoside_phosphorylase_sf"/>
</dbReference>
<dbReference type="GO" id="GO:0019284">
    <property type="term" value="P:L-methionine salvage from S-adenosylmethionine"/>
    <property type="evidence" value="ECO:0007669"/>
    <property type="project" value="TreeGrafter"/>
</dbReference>
<keyword evidence="2" id="KW-0328">Glycosyltransferase</keyword>
<dbReference type="PANTHER" id="PTHR46832">
    <property type="entry name" value="5'-METHYLTHIOADENOSINE/S-ADENOSYLHOMOCYSTEINE NUCLEOSIDASE"/>
    <property type="match status" value="1"/>
</dbReference>
<protein>
    <submittedName>
        <fullName evidence="2">Purine nucleoside phosphorylase</fullName>
        <ecNumber evidence="2">2.4.2.1</ecNumber>
    </submittedName>
</protein>
<sequence>MIVCAGNGEDFSFAKSLGVGLVDSAIGLMQICQRESVDSLVFIGSAGAYSKEVKLFDLYIADSATQIELSFLQDKAYTPLDNHIQSGILQANVSYETFANKAIVNSSNYITTDENLALRFAKAGILLENMEFFSIMKVAQYFNIPCLGVFCVSNYTHQNAHSEFMANHHKVKEILFHHSELIQQISVNLAQHKGL</sequence>
<dbReference type="GO" id="GO:0008782">
    <property type="term" value="F:adenosylhomocysteine nucleosidase activity"/>
    <property type="evidence" value="ECO:0007669"/>
    <property type="project" value="TreeGrafter"/>
</dbReference>
<name>A0A377JV28_9HELI</name>
<dbReference type="PANTHER" id="PTHR46832:SF1">
    <property type="entry name" value="5'-METHYLTHIOADENOSINE_S-ADENOSYLHOMOCYSTEINE NUCLEOSIDASE"/>
    <property type="match status" value="1"/>
</dbReference>
<dbReference type="EMBL" id="UGHX01000001">
    <property type="protein sequence ID" value="STP11841.1"/>
    <property type="molecule type" value="Genomic_DNA"/>
</dbReference>
<proteinExistence type="predicted"/>
<dbReference type="AlphaFoldDB" id="A0A377JV28"/>
<organism evidence="2 3">
    <name type="scientific">Helicobacter cinaedi</name>
    <dbReference type="NCBI Taxonomy" id="213"/>
    <lineage>
        <taxon>Bacteria</taxon>
        <taxon>Pseudomonadati</taxon>
        <taxon>Campylobacterota</taxon>
        <taxon>Epsilonproteobacteria</taxon>
        <taxon>Campylobacterales</taxon>
        <taxon>Helicobacteraceae</taxon>
        <taxon>Helicobacter</taxon>
    </lineage>
</organism>
<dbReference type="EC" id="2.4.2.1" evidence="2"/>
<gene>
    <name evidence="2" type="ORF">NCTC12219_01740</name>
</gene>
<accession>A0A377JV28</accession>
<feature type="domain" description="Nucleoside phosphorylase" evidence="1">
    <location>
        <begin position="18"/>
        <end position="173"/>
    </location>
</feature>
<dbReference type="RefSeq" id="WP_115722329.1">
    <property type="nucleotide sequence ID" value="NZ_UGHX01000001.1"/>
</dbReference>
<dbReference type="GO" id="GO:0005829">
    <property type="term" value="C:cytosol"/>
    <property type="evidence" value="ECO:0007669"/>
    <property type="project" value="TreeGrafter"/>
</dbReference>
<dbReference type="Pfam" id="PF01048">
    <property type="entry name" value="PNP_UDP_1"/>
    <property type="match status" value="1"/>
</dbReference>
<keyword evidence="2" id="KW-0808">Transferase</keyword>
<dbReference type="GO" id="GO:0008930">
    <property type="term" value="F:methylthioadenosine nucleosidase activity"/>
    <property type="evidence" value="ECO:0007669"/>
    <property type="project" value="TreeGrafter"/>
</dbReference>
<dbReference type="SUPFAM" id="SSF53167">
    <property type="entry name" value="Purine and uridine phosphorylases"/>
    <property type="match status" value="1"/>
</dbReference>
<dbReference type="GO" id="GO:0004731">
    <property type="term" value="F:purine-nucleoside phosphorylase activity"/>
    <property type="evidence" value="ECO:0007669"/>
    <property type="project" value="UniProtKB-EC"/>
</dbReference>